<dbReference type="PROSITE" id="PS01070">
    <property type="entry name" value="NUCLEASE_NON_SPEC"/>
    <property type="match status" value="1"/>
</dbReference>
<feature type="domain" description="ENPP1-3/EXOG-like endonuclease/phosphodiesterase" evidence="12">
    <location>
        <begin position="64"/>
        <end position="260"/>
    </location>
</feature>
<feature type="binding site" evidence="9">
    <location>
        <position position="157"/>
    </location>
    <ligand>
        <name>Mg(2+)</name>
        <dbReference type="ChEBI" id="CHEBI:18420"/>
        <note>catalytic</note>
    </ligand>
</feature>
<dbReference type="Proteomes" id="UP000028134">
    <property type="component" value="Unassembled WGS sequence"/>
</dbReference>
<evidence type="ECO:0000259" key="13">
    <source>
        <dbReference type="SMART" id="SM00892"/>
    </source>
</evidence>
<dbReference type="SMART" id="SM00477">
    <property type="entry name" value="NUC"/>
    <property type="match status" value="1"/>
</dbReference>
<evidence type="ECO:0000256" key="4">
    <source>
        <dbReference type="ARBA" id="ARBA00022723"/>
    </source>
</evidence>
<gene>
    <name evidence="14" type="ORF">M097_0921</name>
</gene>
<feature type="domain" description="DNA/RNA non-specific endonuclease/pyrophosphatase/phosphodiesterase" evidence="13">
    <location>
        <begin position="63"/>
        <end position="260"/>
    </location>
</feature>
<evidence type="ECO:0000256" key="5">
    <source>
        <dbReference type="ARBA" id="ARBA00022759"/>
    </source>
</evidence>
<dbReference type="PATRIC" id="fig|1339350.3.peg.892"/>
<keyword evidence="11" id="KW-1133">Transmembrane helix</keyword>
<reference evidence="14 15" key="1">
    <citation type="submission" date="2014-04" db="EMBL/GenBank/DDBJ databases">
        <authorList>
            <person name="Sears C."/>
            <person name="Carroll K."/>
            <person name="Sack B.R."/>
            <person name="Qadri F."/>
            <person name="Myers L.L."/>
            <person name="Chung G.-T."/>
            <person name="Escheverria P."/>
            <person name="Fraser C.M."/>
            <person name="Sadzewicz L."/>
            <person name="Shefchek K.A."/>
            <person name="Tallon L."/>
            <person name="Das S.P."/>
            <person name="Daugherty S."/>
            <person name="Mongodin E.F."/>
        </authorList>
    </citation>
    <scope>NUCLEOTIDE SEQUENCE [LARGE SCALE GENOMIC DNA]</scope>
    <source>
        <strain evidence="15">3775 SL(B) 10 (iv)</strain>
    </source>
</reference>
<organism evidence="14 15">
    <name type="scientific">Phocaeicola vulgatus str. 3775 SL</name>
    <name type="common">B</name>
    <name type="synonym">iv</name>
    <dbReference type="NCBI Taxonomy" id="1339350"/>
    <lineage>
        <taxon>Bacteria</taxon>
        <taxon>Pseudomonadati</taxon>
        <taxon>Bacteroidota</taxon>
        <taxon>Bacteroidia</taxon>
        <taxon>Bacteroidales</taxon>
        <taxon>Bacteroidaceae</taxon>
        <taxon>Phocaeicola</taxon>
    </lineage>
</organism>
<accession>A0A078RB55</accession>
<evidence type="ECO:0000259" key="12">
    <source>
        <dbReference type="SMART" id="SM00477"/>
    </source>
</evidence>
<dbReference type="InterPro" id="IPR001604">
    <property type="entry name" value="Endo_G_ENPP1-like_dom"/>
</dbReference>
<keyword evidence="3 10" id="KW-0540">Nuclease</keyword>
<dbReference type="InterPro" id="IPR044929">
    <property type="entry name" value="DNA/RNA_non-sp_Endonuclease_sf"/>
</dbReference>
<dbReference type="AlphaFoldDB" id="A0A078RB55"/>
<proteinExistence type="inferred from homology"/>
<keyword evidence="11" id="KW-0812">Transmembrane</keyword>
<evidence type="ECO:0000256" key="9">
    <source>
        <dbReference type="PIRSR" id="PIRSR640255-2"/>
    </source>
</evidence>
<evidence type="ECO:0000256" key="6">
    <source>
        <dbReference type="ARBA" id="ARBA00022801"/>
    </source>
</evidence>
<name>A0A078RB55_PHOVU</name>
<keyword evidence="11" id="KW-0472">Membrane</keyword>
<keyword evidence="7" id="KW-0460">Magnesium</keyword>
<comment type="caution">
    <text evidence="14">The sequence shown here is derived from an EMBL/GenBank/DDBJ whole genome shotgun (WGS) entry which is preliminary data.</text>
</comment>
<dbReference type="PANTHER" id="PTHR13966">
    <property type="entry name" value="ENDONUCLEASE RELATED"/>
    <property type="match status" value="1"/>
</dbReference>
<feature type="active site" description="Proton acceptor" evidence="8">
    <location>
        <position position="126"/>
    </location>
</feature>
<evidence type="ECO:0000256" key="3">
    <source>
        <dbReference type="ARBA" id="ARBA00022722"/>
    </source>
</evidence>
<evidence type="ECO:0000256" key="11">
    <source>
        <dbReference type="SAM" id="Phobius"/>
    </source>
</evidence>
<dbReference type="EC" id="3.1.30.-" evidence="10"/>
<dbReference type="Gene3D" id="3.40.570.10">
    <property type="entry name" value="Extracellular Endonuclease, subunit A"/>
    <property type="match status" value="1"/>
</dbReference>
<dbReference type="InterPro" id="IPR018524">
    <property type="entry name" value="DNA/RNA_endonuclease_AS"/>
</dbReference>
<evidence type="ECO:0000313" key="14">
    <source>
        <dbReference type="EMBL" id="KDS32719.1"/>
    </source>
</evidence>
<dbReference type="SMART" id="SM00892">
    <property type="entry name" value="Endonuclease_NS"/>
    <property type="match status" value="1"/>
</dbReference>
<dbReference type="GO" id="GO:0003676">
    <property type="term" value="F:nucleic acid binding"/>
    <property type="evidence" value="ECO:0007669"/>
    <property type="project" value="InterPro"/>
</dbReference>
<dbReference type="PANTHER" id="PTHR13966:SF5">
    <property type="entry name" value="ENDONUCLEASE G, MITOCHONDRIAL"/>
    <property type="match status" value="1"/>
</dbReference>
<keyword evidence="6 10" id="KW-0378">Hydrolase</keyword>
<dbReference type="Pfam" id="PF01223">
    <property type="entry name" value="Endonuclease_NS"/>
    <property type="match status" value="1"/>
</dbReference>
<evidence type="ECO:0000256" key="8">
    <source>
        <dbReference type="PIRSR" id="PIRSR640255-1"/>
    </source>
</evidence>
<comment type="similarity">
    <text evidence="2 10">Belongs to the DNA/RNA non-specific endonuclease family.</text>
</comment>
<feature type="transmembrane region" description="Helical" evidence="11">
    <location>
        <begin position="12"/>
        <end position="36"/>
    </location>
</feature>
<dbReference type="EMBL" id="JNHI01000003">
    <property type="protein sequence ID" value="KDS32719.1"/>
    <property type="molecule type" value="Genomic_DNA"/>
</dbReference>
<protein>
    <recommendedName>
        <fullName evidence="10">Endonuclease</fullName>
        <ecNumber evidence="10">3.1.30.-</ecNumber>
    </recommendedName>
</protein>
<dbReference type="SUPFAM" id="SSF54060">
    <property type="entry name" value="His-Me finger endonucleases"/>
    <property type="match status" value="1"/>
</dbReference>
<dbReference type="InterPro" id="IPR040255">
    <property type="entry name" value="Non-specific_endonuclease"/>
</dbReference>
<evidence type="ECO:0000313" key="15">
    <source>
        <dbReference type="Proteomes" id="UP000028134"/>
    </source>
</evidence>
<comment type="cofactor">
    <cofactor evidence="1 10">
        <name>Mg(2+)</name>
        <dbReference type="ChEBI" id="CHEBI:18420"/>
    </cofactor>
</comment>
<evidence type="ECO:0000256" key="2">
    <source>
        <dbReference type="ARBA" id="ARBA00010052"/>
    </source>
</evidence>
<keyword evidence="4 9" id="KW-0479">Metal-binding</keyword>
<evidence type="ECO:0000256" key="1">
    <source>
        <dbReference type="ARBA" id="ARBA00001946"/>
    </source>
</evidence>
<evidence type="ECO:0000256" key="7">
    <source>
        <dbReference type="ARBA" id="ARBA00022842"/>
    </source>
</evidence>
<sequence length="275" mass="32074">MKVCYNNIYLHHFFMCYFTSCVMRLIFSVFICTSLISCSNSYQQSQNLEIPINTIERAENIYYRLGYTVSFNPELNIPNWVAWELNSSKLIERESRAGHFYPDPDIPRGIAVETGDYSNSGYDRGHMCPAADNKWDKQAMRESFYMTNICPQHHNLNRGDWKELEDDCRRWVEESGTIYIACGPILYKNDISYIGEERKIRLPNAFFKVILAGLDEGKPRAIGFIYKNTSGNNPLDHYVNSVDQVERITGLDFFSQLPDDVENEIESNYNLNQWR</sequence>
<keyword evidence="5 10" id="KW-0255">Endonuclease</keyword>
<dbReference type="GO" id="GO:0046872">
    <property type="term" value="F:metal ion binding"/>
    <property type="evidence" value="ECO:0007669"/>
    <property type="project" value="UniProtKB-KW"/>
</dbReference>
<dbReference type="InterPro" id="IPR020821">
    <property type="entry name" value="ENPP1-3/EXOG-like_nuc-like"/>
</dbReference>
<dbReference type="GO" id="GO:0004519">
    <property type="term" value="F:endonuclease activity"/>
    <property type="evidence" value="ECO:0007669"/>
    <property type="project" value="UniProtKB-UniRule"/>
</dbReference>
<dbReference type="InterPro" id="IPR044925">
    <property type="entry name" value="His-Me_finger_sf"/>
</dbReference>
<dbReference type="CDD" id="cd00091">
    <property type="entry name" value="NUC"/>
    <property type="match status" value="1"/>
</dbReference>
<evidence type="ECO:0000256" key="10">
    <source>
        <dbReference type="RuleBase" id="RU366055"/>
    </source>
</evidence>
<dbReference type="GO" id="GO:0016787">
    <property type="term" value="F:hydrolase activity"/>
    <property type="evidence" value="ECO:0007669"/>
    <property type="project" value="UniProtKB-KW"/>
</dbReference>